<feature type="signal peptide" evidence="2">
    <location>
        <begin position="1"/>
        <end position="19"/>
    </location>
</feature>
<evidence type="ECO:0000256" key="2">
    <source>
        <dbReference type="SAM" id="SignalP"/>
    </source>
</evidence>
<feature type="region of interest" description="Disordered" evidence="1">
    <location>
        <begin position="118"/>
        <end position="147"/>
    </location>
</feature>
<evidence type="ECO:0000313" key="3">
    <source>
        <dbReference type="EMBL" id="KAK2715352.1"/>
    </source>
</evidence>
<feature type="compositionally biased region" description="Low complexity" evidence="1">
    <location>
        <begin position="118"/>
        <end position="138"/>
    </location>
</feature>
<name>A0AA88I4P4_ARTSF</name>
<dbReference type="Proteomes" id="UP001187531">
    <property type="component" value="Unassembled WGS sequence"/>
</dbReference>
<evidence type="ECO:0000313" key="4">
    <source>
        <dbReference type="Proteomes" id="UP001187531"/>
    </source>
</evidence>
<sequence>MKAFIAVFAICAVAGFCSADDDYGRNYKPSYNGKTPEGYFQYVNVPGEHEYEFGYNRGNPSHYTSRFEQAKDWRFRTRAKWADAHGGYGEHYWEYNHGHHHEPAYHAPSYSAPAYPAPSYQAGGYSEPEPAYAPAASEDVPEYATSN</sequence>
<keyword evidence="2" id="KW-0732">Signal</keyword>
<organism evidence="3 4">
    <name type="scientific">Artemia franciscana</name>
    <name type="common">Brine shrimp</name>
    <name type="synonym">Artemia sanfranciscana</name>
    <dbReference type="NCBI Taxonomy" id="6661"/>
    <lineage>
        <taxon>Eukaryota</taxon>
        <taxon>Metazoa</taxon>
        <taxon>Ecdysozoa</taxon>
        <taxon>Arthropoda</taxon>
        <taxon>Crustacea</taxon>
        <taxon>Branchiopoda</taxon>
        <taxon>Anostraca</taxon>
        <taxon>Artemiidae</taxon>
        <taxon>Artemia</taxon>
    </lineage>
</organism>
<gene>
    <name evidence="3" type="ORF">QYM36_010090</name>
</gene>
<proteinExistence type="predicted"/>
<dbReference type="AlphaFoldDB" id="A0AA88I4P4"/>
<dbReference type="EMBL" id="JAVRJZ010000012">
    <property type="protein sequence ID" value="KAK2715352.1"/>
    <property type="molecule type" value="Genomic_DNA"/>
</dbReference>
<protein>
    <recommendedName>
        <fullName evidence="5">Cuticle protein</fullName>
    </recommendedName>
</protein>
<accession>A0AA88I4P4</accession>
<comment type="caution">
    <text evidence="3">The sequence shown here is derived from an EMBL/GenBank/DDBJ whole genome shotgun (WGS) entry which is preliminary data.</text>
</comment>
<evidence type="ECO:0000256" key="1">
    <source>
        <dbReference type="SAM" id="MobiDB-lite"/>
    </source>
</evidence>
<reference evidence="3" key="1">
    <citation type="submission" date="2023-07" db="EMBL/GenBank/DDBJ databases">
        <title>Chromosome-level genome assembly of Artemia franciscana.</title>
        <authorList>
            <person name="Jo E."/>
        </authorList>
    </citation>
    <scope>NUCLEOTIDE SEQUENCE</scope>
    <source>
        <tissue evidence="3">Whole body</tissue>
    </source>
</reference>
<evidence type="ECO:0008006" key="5">
    <source>
        <dbReference type="Google" id="ProtNLM"/>
    </source>
</evidence>
<feature type="chain" id="PRO_5041638502" description="Cuticle protein" evidence="2">
    <location>
        <begin position="20"/>
        <end position="147"/>
    </location>
</feature>
<keyword evidence="4" id="KW-1185">Reference proteome</keyword>